<evidence type="ECO:0000313" key="2">
    <source>
        <dbReference type="EMBL" id="GMF15277.1"/>
    </source>
</evidence>
<dbReference type="Proteomes" id="UP001165121">
    <property type="component" value="Unassembled WGS sequence"/>
</dbReference>
<feature type="region of interest" description="Disordered" evidence="1">
    <location>
        <begin position="621"/>
        <end position="700"/>
    </location>
</feature>
<dbReference type="Gene3D" id="2.40.70.10">
    <property type="entry name" value="Acid Proteases"/>
    <property type="match status" value="1"/>
</dbReference>
<feature type="compositionally biased region" description="Basic and acidic residues" evidence="1">
    <location>
        <begin position="55"/>
        <end position="77"/>
    </location>
</feature>
<feature type="compositionally biased region" description="Basic and acidic residues" evidence="1">
    <location>
        <begin position="9"/>
        <end position="22"/>
    </location>
</feature>
<dbReference type="CDD" id="cd00303">
    <property type="entry name" value="retropepsin_like"/>
    <property type="match status" value="1"/>
</dbReference>
<dbReference type="AlphaFoldDB" id="A0A9W6TKD6"/>
<feature type="compositionally biased region" description="Polar residues" evidence="1">
    <location>
        <begin position="394"/>
        <end position="406"/>
    </location>
</feature>
<dbReference type="EMBL" id="BSXT01000030">
    <property type="protein sequence ID" value="GMF15277.1"/>
    <property type="molecule type" value="Genomic_DNA"/>
</dbReference>
<feature type="compositionally biased region" description="Low complexity" evidence="1">
    <location>
        <begin position="266"/>
        <end position="281"/>
    </location>
</feature>
<accession>A0A9W6TKD6</accession>
<feature type="region of interest" description="Disordered" evidence="1">
    <location>
        <begin position="1127"/>
        <end position="1151"/>
    </location>
</feature>
<protein>
    <submittedName>
        <fullName evidence="2">Unnamed protein product</fullName>
    </submittedName>
</protein>
<keyword evidence="3" id="KW-1185">Reference proteome</keyword>
<dbReference type="OrthoDB" id="117922at2759"/>
<feature type="compositionally biased region" description="Polar residues" evidence="1">
    <location>
        <begin position="91"/>
        <end position="118"/>
    </location>
</feature>
<sequence>MVPRPRTTGSEDGHQIKQEPEARAPTTDGSSPDIQLAIRHASPQIHEGTPVAPDIKVKVKAPDIKVEGKKEEYEEKYPVPVMASPEDIKGSATQQSPPGSSVKSRTSQNDPMSHMTSKTTRKKGMPMQAPDEEEEEVKSPAPLPQLTASLAHQFGIQELGRQLQEDPVLMTLDARTSSRLHGPISIPRIDEVYTTLEAVRVLLTLLEESGLEVRTRDLSTLASFDVDAVTNTIRRLFPTLGEIVGIAMKREPSPRQAPSSRRRKTTAGSSTGSSRYRSVSSIVDESDSGSNVPARRTISPEAPPLRPAEAAPAAALPSTQSTLPFLAMPSLNVPEMQPDMFQRALDALVRGVSGLSPTTAPVPVMTVPVPTMATRQMPAAPAPTMTAPEIPMTQGPSSDASMRSASPTTTQAAYPADDPDDFFDLGTQTGATSRSAMVASNASGGSITRIRIPATSDLKSFSGRDTTEEKSRTWLNKLQSAVKRDGMSSAEMCLLMNDLITGPARQWYLQLSRDIRSSCNDLSSQFQYQYCGKGVSVARKYYHATKRSDETPLKYLHRLTVAGIRAKLRVKDGNATERREHVEHFIDTLGSHEQALADQLIMLSIEDAEALERILRARQRSRDRQGKVVYNPSKFRAKTPAPTPAKAVNSLRAQDEQDHDDYAMVSQVEEERREEPTRVSAMTPSNRGDENSTESHQRPPCSHCGLTLHKSEDCWTILTCSHCNGRHPSDRCLKLCKACGEMHEAGACRFEEFFNVMRQCIYAYVGTTSRTTVSGDTAVVQDNIPDTRTSKVMSIKLDNANEFSRTAVVAAINLEPGEKRGYWKTHTPEKTFRQAKVIGKVDDHRAVLMFDSGAEMSLMDIAFARKVGCRIDEERTKSCVGVGDAPYETLGRTTIKITLAGNLVYKYHVWVGDLPGQDVLLGMDFMVPAGVRVDAGDGSICLPDEVRIRMLGRRELFSAKRRPVFPRTPQQIKPGQSYDFVISPDLGVKQQLWVCRGKGWIPTVLGNKRNQPRRLRVTNVGNHLVTIDKITPLGIWMSDDLVPREYGFVTTRSNRYAEWQNLVFGSTREYEEEAEVEEDHSPLVDRPEYPTPRAILKREPEAIAEVAPPQEEAEEPPRPSIIATVKAEGTTSEESANDSPVVEDMPTPGADEAPLKDILTPRLSSEPLVAQPDPTLESNADDAVCYHEGSDLFAEDVEQEMAVLPEVSVSLTQEVRIEDLKVGMPDNVPREVGIREQERLRRIIWKKSI</sequence>
<dbReference type="InterPro" id="IPR021109">
    <property type="entry name" value="Peptidase_aspartic_dom_sf"/>
</dbReference>
<evidence type="ECO:0000256" key="1">
    <source>
        <dbReference type="SAM" id="MobiDB-lite"/>
    </source>
</evidence>
<feature type="compositionally biased region" description="Low complexity" evidence="1">
    <location>
        <begin position="407"/>
        <end position="416"/>
    </location>
</feature>
<dbReference type="Pfam" id="PF13975">
    <property type="entry name" value="gag-asp_proteas"/>
    <property type="match status" value="1"/>
</dbReference>
<proteinExistence type="predicted"/>
<feature type="region of interest" description="Disordered" evidence="1">
    <location>
        <begin position="248"/>
        <end position="315"/>
    </location>
</feature>
<gene>
    <name evidence="2" type="ORF">Pfra01_000036600</name>
</gene>
<feature type="compositionally biased region" description="Low complexity" evidence="1">
    <location>
        <begin position="638"/>
        <end position="647"/>
    </location>
</feature>
<feature type="compositionally biased region" description="Basic and acidic residues" evidence="1">
    <location>
        <begin position="687"/>
        <end position="697"/>
    </location>
</feature>
<feature type="region of interest" description="Disordered" evidence="1">
    <location>
        <begin position="1"/>
        <end position="136"/>
    </location>
</feature>
<dbReference type="SUPFAM" id="SSF50630">
    <property type="entry name" value="Acid proteases"/>
    <property type="match status" value="1"/>
</dbReference>
<feature type="compositionally biased region" description="Polar residues" evidence="1">
    <location>
        <begin position="1129"/>
        <end position="1138"/>
    </location>
</feature>
<organism evidence="2 3">
    <name type="scientific">Phytophthora fragariaefolia</name>
    <dbReference type="NCBI Taxonomy" id="1490495"/>
    <lineage>
        <taxon>Eukaryota</taxon>
        <taxon>Sar</taxon>
        <taxon>Stramenopiles</taxon>
        <taxon>Oomycota</taxon>
        <taxon>Peronosporomycetes</taxon>
        <taxon>Peronosporales</taxon>
        <taxon>Peronosporaceae</taxon>
        <taxon>Phytophthora</taxon>
    </lineage>
</organism>
<feature type="compositionally biased region" description="Basic and acidic residues" evidence="1">
    <location>
        <begin position="653"/>
        <end position="662"/>
    </location>
</feature>
<reference evidence="2" key="1">
    <citation type="submission" date="2023-04" db="EMBL/GenBank/DDBJ databases">
        <title>Phytophthora fragariaefolia NBRC 109709.</title>
        <authorList>
            <person name="Ichikawa N."/>
            <person name="Sato H."/>
            <person name="Tonouchi N."/>
        </authorList>
    </citation>
    <scope>NUCLEOTIDE SEQUENCE</scope>
    <source>
        <strain evidence="2">NBRC 109709</strain>
    </source>
</reference>
<feature type="region of interest" description="Disordered" evidence="1">
    <location>
        <begin position="391"/>
        <end position="417"/>
    </location>
</feature>
<comment type="caution">
    <text evidence="2">The sequence shown here is derived from an EMBL/GenBank/DDBJ whole genome shotgun (WGS) entry which is preliminary data.</text>
</comment>
<evidence type="ECO:0000313" key="3">
    <source>
        <dbReference type="Proteomes" id="UP001165121"/>
    </source>
</evidence>
<name>A0A9W6TKD6_9STRA</name>